<dbReference type="AlphaFoldDB" id="A0A5A7NA34"/>
<name>A0A5A7NA34_9PROT</name>
<gene>
    <name evidence="1" type="ORF">JCM17846_22760</name>
</gene>
<sequence length="71" mass="8171">MREAFIMIFFNRRQAHQRPDDHDIIQTDESLADILARAGFDGERMMHKAQKRGPLSEQSAEDMIKAARSIA</sequence>
<reference evidence="1 2" key="1">
    <citation type="submission" date="2019-09" db="EMBL/GenBank/DDBJ databases">
        <title>NBRP : Genome information of microbial organism related human and environment.</title>
        <authorList>
            <person name="Hattori M."/>
            <person name="Oshima K."/>
            <person name="Inaba H."/>
            <person name="Suda W."/>
            <person name="Sakamoto M."/>
            <person name="Iino T."/>
            <person name="Kitahara M."/>
            <person name="Oshida Y."/>
            <person name="Iida T."/>
            <person name="Kudo T."/>
            <person name="Itoh T."/>
            <person name="Ohkuma M."/>
        </authorList>
    </citation>
    <scope>NUCLEOTIDE SEQUENCE [LARGE SCALE GENOMIC DNA]</scope>
    <source>
        <strain evidence="1 2">Q-1</strain>
    </source>
</reference>
<evidence type="ECO:0000313" key="2">
    <source>
        <dbReference type="Proteomes" id="UP000324996"/>
    </source>
</evidence>
<proteinExistence type="predicted"/>
<evidence type="ECO:0000313" key="1">
    <source>
        <dbReference type="EMBL" id="GER04594.1"/>
    </source>
</evidence>
<organism evidence="1 2">
    <name type="scientific">Iodidimonas nitroreducens</name>
    <dbReference type="NCBI Taxonomy" id="1236968"/>
    <lineage>
        <taxon>Bacteria</taxon>
        <taxon>Pseudomonadati</taxon>
        <taxon>Pseudomonadota</taxon>
        <taxon>Alphaproteobacteria</taxon>
        <taxon>Iodidimonadales</taxon>
        <taxon>Iodidimonadaceae</taxon>
        <taxon>Iodidimonas</taxon>
    </lineage>
</organism>
<dbReference type="EMBL" id="BKCN01000011">
    <property type="protein sequence ID" value="GER04594.1"/>
    <property type="molecule type" value="Genomic_DNA"/>
</dbReference>
<accession>A0A5A7NA34</accession>
<keyword evidence="2" id="KW-1185">Reference proteome</keyword>
<protein>
    <submittedName>
        <fullName evidence="1">Uncharacterized protein</fullName>
    </submittedName>
</protein>
<dbReference type="Proteomes" id="UP000324996">
    <property type="component" value="Unassembled WGS sequence"/>
</dbReference>
<comment type="caution">
    <text evidence="1">The sequence shown here is derived from an EMBL/GenBank/DDBJ whole genome shotgun (WGS) entry which is preliminary data.</text>
</comment>